<keyword evidence="7" id="KW-1185">Reference proteome</keyword>
<feature type="region of interest" description="Disordered" evidence="4">
    <location>
        <begin position="1113"/>
        <end position="1133"/>
    </location>
</feature>
<evidence type="ECO:0000313" key="6">
    <source>
        <dbReference type="EMBL" id="CBK22989.2"/>
    </source>
</evidence>
<dbReference type="GO" id="GO:0006623">
    <property type="term" value="P:protein targeting to vacuole"/>
    <property type="evidence" value="ECO:0007669"/>
    <property type="project" value="TreeGrafter"/>
</dbReference>
<sequence>MLEDVVNSLITRFLGEYIKDIDKKDLKVSMWKGDVKLKNLEIKTEALDFLQLPVDIKSGFIGELNIRVPWKEIGRKPTKVNISQIYAVVCPRSEVQYDEESFKLREIELKRQRLKAIDEKEAKKEKELHEKEDKSLIGNLVSQIIRNFELRIEKVHLRYEDHSSDPKHPFCCGLTLDSLIISPNQEKSLSSDSTSSADANASKPVSHNGVFSKDIMVHLLGMYWDSDNSQQVNTSNPNALIEDMGIAFMNRNTTQSALMPQNYIMHPCTLGIGLQMDIRGVELRKPTPEEAANRALSDLEWNAEVIVNQKFVKTYIKIRKDAVRGRNEDEEEKLFLDKFKETTHPCLRDDAGDARLEDFGGKSQLAEQTGADRDSSPHVKRCQENILKLNEQPRKWWRYAINSVIKENKKKRAATTWKDYLAFKKQRDTYITLYKRVLKSPFLPSIKKDKKALKQKQELEDLFSVENTILFRKMAQYELQKELKSRSASVNDEDDDEDDEELMRTELYKELELNEEELNPWEGGQPMDVQISVDFFLGSFLLMLKKKEQRLMSVCVDGVYLRAYKRKSFLECWSMIRDVKVLDDITAKTKYSSIVSIRLRSAEAIPTSILMTDMYQRYKTPFFQTHIEIPGLDNSCGMRVNMAMETMDIIVNVPWLLEVMKFLVPENIIVMSSYEEKAYNLITSLRNGDSNIMAALRSNKGMELNVNICPMNLIIPNYCTGHRSKSMLLICQLGELAVTSKPNQELTEDIAQYDVDDLYNTMSISIKDISVGLMDGRVFAGRDLSVMPILSAYPQAMLVLPFQMGITMQTCIVNEVRYKSMRIGISIGLVHVRITSELISSLISWSYGILPVFAEKQKELDIDVMKLLLQPKQLLFSCIAFDGSPYLEDHSIDDWKSSSNKQQRILYQVIKQHQKEYRRPLCDLSDTVTSPVPIHSPMASISPIAPLSPIEEPLHGVVHLSYEDLLLLQYKPSMEIEVQLDELRLSLNPQKGDSLLDISMQDMAIHYLDHMYDMDVDITIPTLNIFDNVRKEALEKQGIPLTDAPTLISSTPECGSPFLKMKFCTVGELSMLNEVYRAATNMFVEMGVVSIHANASAIQPILSILPEIPPFPSLEDGDKAKPPSEQEVASPTISAHPQEAQTDMHVRMQSALVDMLCDNNVPILLTSMNGFSLDFTQATEQTHISMGIDGVKITDLTRGAEKYPDVLSTSVSPFLSADILLVNSSLYNGVNDTTIKLQVSAPILALRMRFVNELLEYMKHGSIGRLLAPKESQESEVVESAECSAEAVASTEPAEPVEQTEAVESVASLHSLIDSSVNGLFASLVQSNIIREVVCEGVGTTYVLPKADVCIQNIVVLIPSSSSSDECLRFEMGEIQLQNSSEEQMVMSGDGDKLLESMTESPLTTQLLLSIHGMCMESQFMDDVSGKMLQQNVLHRTNIDMIITLSSVFRVNINLSPIVMTLNQSQLQFLVHRLLPNFAEQSVTEYPEEDGMVKAKSTNEKSAKKEPTKEVAVSRPALKLNRFFVDLSMSGFVVELLRERGGYTEEDSLNWTDYILICISINLRSSSICFFGR</sequence>
<evidence type="ECO:0000256" key="2">
    <source>
        <dbReference type="ARBA" id="ARBA00022448"/>
    </source>
</evidence>
<dbReference type="GO" id="GO:0045053">
    <property type="term" value="P:protein retention in Golgi apparatus"/>
    <property type="evidence" value="ECO:0007669"/>
    <property type="project" value="TreeGrafter"/>
</dbReference>
<feature type="region of interest" description="Disordered" evidence="4">
    <location>
        <begin position="1489"/>
        <end position="1508"/>
    </location>
</feature>
<reference evidence="6" key="1">
    <citation type="submission" date="2010-02" db="EMBL/GenBank/DDBJ databases">
        <title>Sequencing and annotation of the Blastocystis hominis genome.</title>
        <authorList>
            <person name="Wincker P."/>
        </authorList>
    </citation>
    <scope>NUCLEOTIDE SEQUENCE</scope>
    <source>
        <strain evidence="6">Singapore isolate B</strain>
    </source>
</reference>
<dbReference type="InterPro" id="IPR026847">
    <property type="entry name" value="VPS13"/>
</dbReference>
<dbReference type="OrthoDB" id="428159at2759"/>
<evidence type="ECO:0000256" key="3">
    <source>
        <dbReference type="SAM" id="Coils"/>
    </source>
</evidence>
<dbReference type="EMBL" id="FN668653">
    <property type="protein sequence ID" value="CBK22989.2"/>
    <property type="molecule type" value="Genomic_DNA"/>
</dbReference>
<gene>
    <name evidence="6" type="ORF">GSBLH_T00006542001</name>
</gene>
<proteinExistence type="inferred from homology"/>
<organism evidence="6">
    <name type="scientific">Blastocystis hominis</name>
    <dbReference type="NCBI Taxonomy" id="12968"/>
    <lineage>
        <taxon>Eukaryota</taxon>
        <taxon>Sar</taxon>
        <taxon>Stramenopiles</taxon>
        <taxon>Bigyra</taxon>
        <taxon>Opalozoa</taxon>
        <taxon>Opalinata</taxon>
        <taxon>Blastocystidae</taxon>
        <taxon>Blastocystis</taxon>
    </lineage>
</organism>
<dbReference type="GeneID" id="24922666"/>
<name>D8M4K0_BLAHO</name>
<evidence type="ECO:0000313" key="7">
    <source>
        <dbReference type="Proteomes" id="UP000008312"/>
    </source>
</evidence>
<feature type="compositionally biased region" description="Basic and acidic residues" evidence="4">
    <location>
        <begin position="1491"/>
        <end position="1508"/>
    </location>
</feature>
<evidence type="ECO:0000256" key="4">
    <source>
        <dbReference type="SAM" id="MobiDB-lite"/>
    </source>
</evidence>
<dbReference type="InParanoid" id="D8M4K0"/>
<feature type="coiled-coil region" evidence="3">
    <location>
        <begin position="107"/>
        <end position="134"/>
    </location>
</feature>
<evidence type="ECO:0000256" key="1">
    <source>
        <dbReference type="ARBA" id="ARBA00006545"/>
    </source>
</evidence>
<dbReference type="InterPro" id="IPR026854">
    <property type="entry name" value="VPS13_N"/>
</dbReference>
<comment type="similarity">
    <text evidence="1">Belongs to the VPS13 family.</text>
</comment>
<dbReference type="Proteomes" id="UP000008312">
    <property type="component" value="Unassembled WGS sequence"/>
</dbReference>
<dbReference type="Pfam" id="PF12624">
    <property type="entry name" value="VPS13_N"/>
    <property type="match status" value="1"/>
</dbReference>
<dbReference type="PANTHER" id="PTHR16166">
    <property type="entry name" value="VACUOLAR PROTEIN SORTING-ASSOCIATED PROTEIN VPS13"/>
    <property type="match status" value="1"/>
</dbReference>
<keyword evidence="2" id="KW-0813">Transport</keyword>
<dbReference type="RefSeq" id="XP_012897037.1">
    <property type="nucleotide sequence ID" value="XM_013041583.1"/>
</dbReference>
<accession>D8M4K0</accession>
<keyword evidence="3" id="KW-0175">Coiled coil</keyword>
<feature type="domain" description="Chorein N-terminal" evidence="5">
    <location>
        <begin position="1"/>
        <end position="270"/>
    </location>
</feature>
<dbReference type="PANTHER" id="PTHR16166:SF93">
    <property type="entry name" value="INTERMEMBRANE LIPID TRANSFER PROTEIN VPS13"/>
    <property type="match status" value="1"/>
</dbReference>
<evidence type="ECO:0000259" key="5">
    <source>
        <dbReference type="Pfam" id="PF12624"/>
    </source>
</evidence>
<protein>
    <recommendedName>
        <fullName evidence="5">Chorein N-terminal domain-containing protein</fullName>
    </recommendedName>
</protein>